<dbReference type="PROSITE" id="PS00615">
    <property type="entry name" value="C_TYPE_LECTIN_1"/>
    <property type="match status" value="1"/>
</dbReference>
<dbReference type="InterPro" id="IPR016187">
    <property type="entry name" value="CTDL_fold"/>
</dbReference>
<dbReference type="SMART" id="SM00042">
    <property type="entry name" value="CUB"/>
    <property type="match status" value="1"/>
</dbReference>
<dbReference type="SUPFAM" id="SSF49854">
    <property type="entry name" value="Spermadhesin, CUB domain"/>
    <property type="match status" value="1"/>
</dbReference>
<keyword evidence="3" id="KW-0732">Signal</keyword>
<dbReference type="PANTHER" id="PTHR22991">
    <property type="entry name" value="PROTEIN CBG13490"/>
    <property type="match status" value="1"/>
</dbReference>
<dbReference type="Pfam" id="PF00059">
    <property type="entry name" value="Lectin_C"/>
    <property type="match status" value="1"/>
</dbReference>
<dbReference type="Proteomes" id="UP000887575">
    <property type="component" value="Unassembled WGS sequence"/>
</dbReference>
<feature type="disulfide bond" evidence="2">
    <location>
        <begin position="163"/>
        <end position="190"/>
    </location>
</feature>
<feature type="signal peptide" evidence="3">
    <location>
        <begin position="1"/>
        <end position="17"/>
    </location>
</feature>
<dbReference type="InterPro" id="IPR001304">
    <property type="entry name" value="C-type_lectin-like"/>
</dbReference>
<dbReference type="CDD" id="cd00041">
    <property type="entry name" value="CUB"/>
    <property type="match status" value="1"/>
</dbReference>
<organism evidence="6 7">
    <name type="scientific">Mesorhabditis belari</name>
    <dbReference type="NCBI Taxonomy" id="2138241"/>
    <lineage>
        <taxon>Eukaryota</taxon>
        <taxon>Metazoa</taxon>
        <taxon>Ecdysozoa</taxon>
        <taxon>Nematoda</taxon>
        <taxon>Chromadorea</taxon>
        <taxon>Rhabditida</taxon>
        <taxon>Rhabditina</taxon>
        <taxon>Rhabditomorpha</taxon>
        <taxon>Rhabditoidea</taxon>
        <taxon>Rhabditidae</taxon>
        <taxon>Mesorhabditinae</taxon>
        <taxon>Mesorhabditis</taxon>
    </lineage>
</organism>
<accession>A0AAF3F553</accession>
<dbReference type="InterPro" id="IPR035914">
    <property type="entry name" value="Sperma_CUB_dom_sf"/>
</dbReference>
<keyword evidence="1 2" id="KW-1015">Disulfide bond</keyword>
<proteinExistence type="predicted"/>
<keyword evidence="6" id="KW-1185">Reference proteome</keyword>
<evidence type="ECO:0000259" key="5">
    <source>
        <dbReference type="PROSITE" id="PS50041"/>
    </source>
</evidence>
<dbReference type="CDD" id="cd00037">
    <property type="entry name" value="CLECT"/>
    <property type="match status" value="1"/>
</dbReference>
<sequence length="273" mass="30979">MLKNFVFFNCLVVLAISQCPTQDWLYDTSTNACFLPVLQNLTYADAQKNCQSQNSALISIKTTIYNTVGQTIVIYDAEHEDWWTGGTRDNVNSPFHWPDGNGLTFTNWLPSFPDKVIGHDCLAIHMINAIYGGWQNEDCTQKWPSICVIENALPIPTEDTKDCPQQKYNKPTDIVTSPRWPNNYPDLSDCYYFITVSQGKRVNLTLDFFKTEACCDWLYIYDGPDTQSTKIANLRGSVANGTSFTSSSNTMTLRFTSDESNNDKGFYGRYNCQ</sequence>
<feature type="chain" id="PRO_5042156827" evidence="3">
    <location>
        <begin position="18"/>
        <end position="273"/>
    </location>
</feature>
<evidence type="ECO:0000256" key="3">
    <source>
        <dbReference type="SAM" id="SignalP"/>
    </source>
</evidence>
<dbReference type="PANTHER" id="PTHR22991:SF40">
    <property type="entry name" value="PROTEIN CBG13490"/>
    <property type="match status" value="1"/>
</dbReference>
<dbReference type="PROSITE" id="PS50041">
    <property type="entry name" value="C_TYPE_LECTIN_2"/>
    <property type="match status" value="1"/>
</dbReference>
<feature type="domain" description="CUB" evidence="4">
    <location>
        <begin position="163"/>
        <end position="273"/>
    </location>
</feature>
<evidence type="ECO:0000256" key="2">
    <source>
        <dbReference type="PROSITE-ProRule" id="PRU00059"/>
    </source>
</evidence>
<dbReference type="Pfam" id="PF00431">
    <property type="entry name" value="CUB"/>
    <property type="match status" value="1"/>
</dbReference>
<dbReference type="Gene3D" id="3.10.100.10">
    <property type="entry name" value="Mannose-Binding Protein A, subunit A"/>
    <property type="match status" value="1"/>
</dbReference>
<feature type="domain" description="C-type lectin" evidence="5">
    <location>
        <begin position="29"/>
        <end position="148"/>
    </location>
</feature>
<dbReference type="InterPro" id="IPR000859">
    <property type="entry name" value="CUB_dom"/>
</dbReference>
<protein>
    <submittedName>
        <fullName evidence="7">CUB domain-containing protein</fullName>
    </submittedName>
</protein>
<dbReference type="Gene3D" id="2.60.120.290">
    <property type="entry name" value="Spermadhesin, CUB domain"/>
    <property type="match status" value="1"/>
</dbReference>
<dbReference type="SUPFAM" id="SSF56436">
    <property type="entry name" value="C-type lectin-like"/>
    <property type="match status" value="1"/>
</dbReference>
<dbReference type="SMART" id="SM00034">
    <property type="entry name" value="CLECT"/>
    <property type="match status" value="1"/>
</dbReference>
<dbReference type="InterPro" id="IPR050976">
    <property type="entry name" value="Snaclec"/>
</dbReference>
<evidence type="ECO:0000313" key="7">
    <source>
        <dbReference type="WBParaSite" id="MBELARI_LOCUS20781"/>
    </source>
</evidence>
<evidence type="ECO:0000259" key="4">
    <source>
        <dbReference type="PROSITE" id="PS01180"/>
    </source>
</evidence>
<dbReference type="InterPro" id="IPR018378">
    <property type="entry name" value="C-type_lectin_CS"/>
</dbReference>
<evidence type="ECO:0000256" key="1">
    <source>
        <dbReference type="ARBA" id="ARBA00023157"/>
    </source>
</evidence>
<dbReference type="PROSITE" id="PS01180">
    <property type="entry name" value="CUB"/>
    <property type="match status" value="1"/>
</dbReference>
<dbReference type="FunFam" id="2.60.120.290:FF:000005">
    <property type="entry name" value="Procollagen C-endopeptidase enhancer 1"/>
    <property type="match status" value="1"/>
</dbReference>
<name>A0AAF3F553_9BILA</name>
<dbReference type="AlphaFoldDB" id="A0AAF3F553"/>
<reference evidence="7" key="1">
    <citation type="submission" date="2024-02" db="UniProtKB">
        <authorList>
            <consortium name="WormBaseParasite"/>
        </authorList>
    </citation>
    <scope>IDENTIFICATION</scope>
</reference>
<evidence type="ECO:0000313" key="6">
    <source>
        <dbReference type="Proteomes" id="UP000887575"/>
    </source>
</evidence>
<dbReference type="InterPro" id="IPR016186">
    <property type="entry name" value="C-type_lectin-like/link_sf"/>
</dbReference>
<comment type="caution">
    <text evidence="2">Lacks conserved residue(s) required for the propagation of feature annotation.</text>
</comment>
<dbReference type="WBParaSite" id="MBELARI_LOCUS20781">
    <property type="protein sequence ID" value="MBELARI_LOCUS20781"/>
    <property type="gene ID" value="MBELARI_LOCUS20781"/>
</dbReference>